<dbReference type="EMBL" id="JAWXYG010000005">
    <property type="protein sequence ID" value="KAK4272334.1"/>
    <property type="molecule type" value="Genomic_DNA"/>
</dbReference>
<comment type="caution">
    <text evidence="2">The sequence shown here is derived from an EMBL/GenBank/DDBJ whole genome shotgun (WGS) entry which is preliminary data.</text>
</comment>
<dbReference type="PANTHER" id="PTHR31642">
    <property type="entry name" value="TRICHOTHECENE 3-O-ACETYLTRANSFERASE"/>
    <property type="match status" value="1"/>
</dbReference>
<dbReference type="PANTHER" id="PTHR31642:SF139">
    <property type="entry name" value="SPERMIDINE HYDROXYCINNAMOYL TRANSFERASE"/>
    <property type="match status" value="1"/>
</dbReference>
<reference evidence="2" key="1">
    <citation type="submission" date="2023-10" db="EMBL/GenBank/DDBJ databases">
        <title>Chromosome-level genome of the transformable northern wattle, Acacia crassicarpa.</title>
        <authorList>
            <person name="Massaro I."/>
            <person name="Sinha N.R."/>
            <person name="Poethig S."/>
            <person name="Leichty A.R."/>
        </authorList>
    </citation>
    <scope>NUCLEOTIDE SEQUENCE</scope>
    <source>
        <strain evidence="2">Acra3RX</strain>
        <tissue evidence="2">Leaf</tissue>
    </source>
</reference>
<sequence>MICVGSSYAVVPSEPTPTGIFPVSLCDQIKLSFHGPILLVYKPNFTSTSSHSSPIQILKNSLSRALVHYYPLSARLCLIHGGCYELHCFAQGVQLLEATCEANLDYLRDFTPTQFVEQLMPKIDYNRPIQHIPLLAVQLTRFSCGGLTLGVALCRAVNDGSAVSGFLNSWAKLARGDKLGLGEMPFLDRTLLDSWRLNKEPRFIHTEFHPPPFWTGRLADTKYEPKGSIFKISKDQVQKLKNRAREPLGGSQQQLPYTSFEVITGHLWKCVSKARYVGNGDQPTRLLTLVNCRNRLNPPLRNDYFGNATFPTVSPTCSFGDIIHKPLSYAVRNVREAIERINDEYIRSVLDYIAGQRDMNVMRNRFYSSTVSAEGEFEGNPNLFMVGWSNFGFYETDFGWGKPVHMGPGVFDSDGKAFLMNNESGDGFLLAVCLQSSHLDALKNLFYEDLEDELAPSSKL</sequence>
<gene>
    <name evidence="2" type="ORF">QN277_020904</name>
</gene>
<accession>A0AAE1MNU4</accession>
<evidence type="ECO:0000313" key="2">
    <source>
        <dbReference type="EMBL" id="KAK4272334.1"/>
    </source>
</evidence>
<comment type="similarity">
    <text evidence="1">Belongs to the plant acyltransferase family.</text>
</comment>
<dbReference type="InterPro" id="IPR050317">
    <property type="entry name" value="Plant_Fungal_Acyltransferase"/>
</dbReference>
<dbReference type="AlphaFoldDB" id="A0AAE1MNU4"/>
<dbReference type="Proteomes" id="UP001293593">
    <property type="component" value="Unassembled WGS sequence"/>
</dbReference>
<organism evidence="2 3">
    <name type="scientific">Acacia crassicarpa</name>
    <name type="common">northern wattle</name>
    <dbReference type="NCBI Taxonomy" id="499986"/>
    <lineage>
        <taxon>Eukaryota</taxon>
        <taxon>Viridiplantae</taxon>
        <taxon>Streptophyta</taxon>
        <taxon>Embryophyta</taxon>
        <taxon>Tracheophyta</taxon>
        <taxon>Spermatophyta</taxon>
        <taxon>Magnoliopsida</taxon>
        <taxon>eudicotyledons</taxon>
        <taxon>Gunneridae</taxon>
        <taxon>Pentapetalae</taxon>
        <taxon>rosids</taxon>
        <taxon>fabids</taxon>
        <taxon>Fabales</taxon>
        <taxon>Fabaceae</taxon>
        <taxon>Caesalpinioideae</taxon>
        <taxon>mimosoid clade</taxon>
        <taxon>Acacieae</taxon>
        <taxon>Acacia</taxon>
    </lineage>
</organism>
<keyword evidence="3" id="KW-1185">Reference proteome</keyword>
<dbReference type="GO" id="GO:0016747">
    <property type="term" value="F:acyltransferase activity, transferring groups other than amino-acyl groups"/>
    <property type="evidence" value="ECO:0007669"/>
    <property type="project" value="TreeGrafter"/>
</dbReference>
<evidence type="ECO:0000256" key="1">
    <source>
        <dbReference type="ARBA" id="ARBA00009861"/>
    </source>
</evidence>
<dbReference type="Pfam" id="PF02458">
    <property type="entry name" value="Transferase"/>
    <property type="match status" value="1"/>
</dbReference>
<name>A0AAE1MNU4_9FABA</name>
<proteinExistence type="inferred from homology"/>
<evidence type="ECO:0000313" key="3">
    <source>
        <dbReference type="Proteomes" id="UP001293593"/>
    </source>
</evidence>
<dbReference type="InterPro" id="IPR023213">
    <property type="entry name" value="CAT-like_dom_sf"/>
</dbReference>
<protein>
    <submittedName>
        <fullName evidence="2">Uncharacterized protein</fullName>
    </submittedName>
</protein>
<dbReference type="Gene3D" id="3.30.559.10">
    <property type="entry name" value="Chloramphenicol acetyltransferase-like domain"/>
    <property type="match status" value="2"/>
</dbReference>